<evidence type="ECO:0000313" key="3">
    <source>
        <dbReference type="EMBL" id="KIC72908.1"/>
    </source>
</evidence>
<evidence type="ECO:0000256" key="1">
    <source>
        <dbReference type="SAM" id="Phobius"/>
    </source>
</evidence>
<dbReference type="Pfam" id="PF14237">
    <property type="entry name" value="GYF_2"/>
    <property type="match status" value="1"/>
</dbReference>
<dbReference type="AlphaFoldDB" id="A0A0C1HDS4"/>
<keyword evidence="1" id="KW-0812">Transmembrane</keyword>
<feature type="domain" description="GYF" evidence="2">
    <location>
        <begin position="5"/>
        <end position="51"/>
    </location>
</feature>
<name>A0A0C1HDS4_9BACT</name>
<keyword evidence="1" id="KW-1133">Transmembrane helix</keyword>
<feature type="transmembrane region" description="Helical" evidence="1">
    <location>
        <begin position="91"/>
        <end position="109"/>
    </location>
</feature>
<dbReference type="PATRIC" id="fig|362787.3.peg.712"/>
<gene>
    <name evidence="3" type="ORF">DB44_BY00310</name>
</gene>
<dbReference type="RefSeq" id="WP_052236316.1">
    <property type="nucleotide sequence ID" value="NZ_JSAN01000045.1"/>
</dbReference>
<evidence type="ECO:0000313" key="4">
    <source>
        <dbReference type="Proteomes" id="UP000031465"/>
    </source>
</evidence>
<accession>A0A0C1HDS4</accession>
<organism evidence="3 4">
    <name type="scientific">Candidatus Protochlamydia amoebophila</name>
    <dbReference type="NCBI Taxonomy" id="362787"/>
    <lineage>
        <taxon>Bacteria</taxon>
        <taxon>Pseudomonadati</taxon>
        <taxon>Chlamydiota</taxon>
        <taxon>Chlamydiia</taxon>
        <taxon>Parachlamydiales</taxon>
        <taxon>Parachlamydiaceae</taxon>
        <taxon>Candidatus Protochlamydia</taxon>
    </lineage>
</organism>
<sequence length="111" mass="13019">MKQEWYISINGFKEGPFSPGELKADVRVNPDTLVWKKGFKEWVQIRFIKELESVFKDEPLSSNHEIGREPLSPKLVDEEGTLTIQQDPFPFLLWILILLLSLIYVLYLLKK</sequence>
<proteinExistence type="predicted"/>
<reference evidence="3 4" key="1">
    <citation type="journal article" date="2014" name="Mol. Biol. Evol.">
        <title>Massive expansion of Ubiquitination-related gene families within the Chlamydiae.</title>
        <authorList>
            <person name="Domman D."/>
            <person name="Collingro A."/>
            <person name="Lagkouvardos I."/>
            <person name="Gehre L."/>
            <person name="Weinmaier T."/>
            <person name="Rattei T."/>
            <person name="Subtil A."/>
            <person name="Horn M."/>
        </authorList>
    </citation>
    <scope>NUCLEOTIDE SEQUENCE [LARGE SCALE GENOMIC DNA]</scope>
    <source>
        <strain evidence="3 4">EI2</strain>
    </source>
</reference>
<comment type="caution">
    <text evidence="3">The sequence shown here is derived from an EMBL/GenBank/DDBJ whole genome shotgun (WGS) entry which is preliminary data.</text>
</comment>
<dbReference type="InterPro" id="IPR025640">
    <property type="entry name" value="GYF_2"/>
</dbReference>
<protein>
    <recommendedName>
        <fullName evidence="2">GYF domain-containing protein</fullName>
    </recommendedName>
</protein>
<dbReference type="EMBL" id="JSAN01000045">
    <property type="protein sequence ID" value="KIC72908.1"/>
    <property type="molecule type" value="Genomic_DNA"/>
</dbReference>
<evidence type="ECO:0000259" key="2">
    <source>
        <dbReference type="Pfam" id="PF14237"/>
    </source>
</evidence>
<keyword evidence="1" id="KW-0472">Membrane</keyword>
<dbReference type="Proteomes" id="UP000031465">
    <property type="component" value="Unassembled WGS sequence"/>
</dbReference>